<evidence type="ECO:0000313" key="3">
    <source>
        <dbReference type="Proteomes" id="UP000032279"/>
    </source>
</evidence>
<dbReference type="RefSeq" id="WP_044010288.1">
    <property type="nucleotide sequence ID" value="NZ_AWTT01000009.1"/>
</dbReference>
<dbReference type="PATRIC" id="fig|1335616.4.peg.578"/>
<dbReference type="OrthoDB" id="8858565at2"/>
<feature type="region of interest" description="Disordered" evidence="1">
    <location>
        <begin position="50"/>
        <end position="86"/>
    </location>
</feature>
<dbReference type="AlphaFoldDB" id="A0A0D1AAU2"/>
<keyword evidence="3" id="KW-1185">Reference proteome</keyword>
<feature type="compositionally biased region" description="Basic and acidic residues" evidence="1">
    <location>
        <begin position="57"/>
        <end position="77"/>
    </location>
</feature>
<organism evidence="2 3">
    <name type="scientific">Paucilactobacillus wasatchensis</name>
    <dbReference type="NCBI Taxonomy" id="1335616"/>
    <lineage>
        <taxon>Bacteria</taxon>
        <taxon>Bacillati</taxon>
        <taxon>Bacillota</taxon>
        <taxon>Bacilli</taxon>
        <taxon>Lactobacillales</taxon>
        <taxon>Lactobacillaceae</taxon>
        <taxon>Paucilactobacillus</taxon>
    </lineage>
</organism>
<reference evidence="2 3" key="1">
    <citation type="submission" date="2013-08" db="EMBL/GenBank/DDBJ databases">
        <title>Lactobacillus wasatchii sp. WDC04, a late gas producing bacteria isolated from aged chedder cheese.</title>
        <authorList>
            <person name="Oberg C.J."/>
            <person name="Culumber M."/>
            <person name="McMahon D.J."/>
            <person name="Broadbent J.R."/>
            <person name="Oberg T.S."/>
            <person name="Ortaki F."/>
        </authorList>
    </citation>
    <scope>NUCLEOTIDE SEQUENCE [LARGE SCALE GENOMIC DNA]</scope>
    <source>
        <strain evidence="2 3">WDC04</strain>
    </source>
</reference>
<dbReference type="STRING" id="1335616.WDC_0577"/>
<gene>
    <name evidence="2" type="ORF">WDC_0577</name>
</gene>
<proteinExistence type="predicted"/>
<dbReference type="EMBL" id="AWTT01000009">
    <property type="protein sequence ID" value="KIS03836.1"/>
    <property type="molecule type" value="Genomic_DNA"/>
</dbReference>
<evidence type="ECO:0008006" key="4">
    <source>
        <dbReference type="Google" id="ProtNLM"/>
    </source>
</evidence>
<evidence type="ECO:0000256" key="1">
    <source>
        <dbReference type="SAM" id="MobiDB-lite"/>
    </source>
</evidence>
<name>A0A0D1AAU2_9LACO</name>
<sequence length="144" mass="16463">MAWNMKDYPNSMKNMQELERKKAIDIANALLAEGYNDERAIPIAMSQAEKWYDSASETEKRKFSKEPNPDKNDKHDTSSSNEELIDANEVVKYTDAGWAVMAQGAEKPSDVFDTKREAVERARKIAKNKKSQVKEYRKDGSLID</sequence>
<dbReference type="Pfam" id="PF09954">
    <property type="entry name" value="DUF2188"/>
    <property type="match status" value="1"/>
</dbReference>
<accession>A0A0D1AAU2</accession>
<protein>
    <recommendedName>
        <fullName evidence="4">DUF2188 domain-containing protein</fullName>
    </recommendedName>
</protein>
<dbReference type="InterPro" id="IPR018691">
    <property type="entry name" value="DUF2188"/>
</dbReference>
<evidence type="ECO:0000313" key="2">
    <source>
        <dbReference type="EMBL" id="KIS03836.1"/>
    </source>
</evidence>
<dbReference type="Proteomes" id="UP000032279">
    <property type="component" value="Unassembled WGS sequence"/>
</dbReference>
<comment type="caution">
    <text evidence="2">The sequence shown here is derived from an EMBL/GenBank/DDBJ whole genome shotgun (WGS) entry which is preliminary data.</text>
</comment>